<proteinExistence type="predicted"/>
<evidence type="ECO:0000256" key="2">
    <source>
        <dbReference type="ARBA" id="ARBA00023125"/>
    </source>
</evidence>
<dbReference type="PANTHER" id="PTHR33154:SF18">
    <property type="entry name" value="ARSENICAL RESISTANCE OPERON REPRESSOR"/>
    <property type="match status" value="1"/>
</dbReference>
<dbReference type="PANTHER" id="PTHR33154">
    <property type="entry name" value="TRANSCRIPTIONAL REGULATOR, ARSR FAMILY"/>
    <property type="match status" value="1"/>
</dbReference>
<dbReference type="SMART" id="SM00418">
    <property type="entry name" value="HTH_ARSR"/>
    <property type="match status" value="1"/>
</dbReference>
<reference evidence="5 6" key="1">
    <citation type="submission" date="2024-08" db="EMBL/GenBank/DDBJ databases">
        <title>Whole-genome sequencing of halo(alkali)philic microorganisms from hypersaline lakes.</title>
        <authorList>
            <person name="Sorokin D.Y."/>
            <person name="Merkel A.Y."/>
            <person name="Messina E."/>
            <person name="Yakimov M."/>
        </authorList>
    </citation>
    <scope>NUCLEOTIDE SEQUENCE [LARGE SCALE GENOMIC DNA]</scope>
    <source>
        <strain evidence="5 6">AB-hyl4</strain>
    </source>
</reference>
<keyword evidence="3" id="KW-0804">Transcription</keyword>
<dbReference type="EMBL" id="JBGUBD010000005">
    <property type="protein sequence ID" value="MFA9478730.1"/>
    <property type="molecule type" value="Genomic_DNA"/>
</dbReference>
<keyword evidence="1" id="KW-0805">Transcription regulation</keyword>
<feature type="domain" description="HTH arsR-type" evidence="4">
    <location>
        <begin position="1"/>
        <end position="90"/>
    </location>
</feature>
<dbReference type="NCBIfam" id="NF033788">
    <property type="entry name" value="HTH_metalloreg"/>
    <property type="match status" value="1"/>
</dbReference>
<dbReference type="SUPFAM" id="SSF46785">
    <property type="entry name" value="Winged helix' DNA-binding domain"/>
    <property type="match status" value="1"/>
</dbReference>
<dbReference type="InterPro" id="IPR036388">
    <property type="entry name" value="WH-like_DNA-bd_sf"/>
</dbReference>
<gene>
    <name evidence="5" type="ORF">ACERK3_10525</name>
</gene>
<name>A0ABV4U548_9BACT</name>
<dbReference type="Proteomes" id="UP001575105">
    <property type="component" value="Unassembled WGS sequence"/>
</dbReference>
<dbReference type="PROSITE" id="PS50987">
    <property type="entry name" value="HTH_ARSR_2"/>
    <property type="match status" value="1"/>
</dbReference>
<comment type="caution">
    <text evidence="5">The sequence shown here is derived from an EMBL/GenBank/DDBJ whole genome shotgun (WGS) entry which is preliminary data.</text>
</comment>
<dbReference type="RefSeq" id="WP_425345656.1">
    <property type="nucleotide sequence ID" value="NZ_JBGUBD010000005.1"/>
</dbReference>
<evidence type="ECO:0000256" key="3">
    <source>
        <dbReference type="ARBA" id="ARBA00023163"/>
    </source>
</evidence>
<dbReference type="Gene3D" id="1.10.10.10">
    <property type="entry name" value="Winged helix-like DNA-binding domain superfamily/Winged helix DNA-binding domain"/>
    <property type="match status" value="1"/>
</dbReference>
<evidence type="ECO:0000259" key="4">
    <source>
        <dbReference type="PROSITE" id="PS50987"/>
    </source>
</evidence>
<dbReference type="InterPro" id="IPR011991">
    <property type="entry name" value="ArsR-like_HTH"/>
</dbReference>
<keyword evidence="6" id="KW-1185">Reference proteome</keyword>
<dbReference type="InterPro" id="IPR036390">
    <property type="entry name" value="WH_DNA-bd_sf"/>
</dbReference>
<accession>A0ABV4U548</accession>
<organism evidence="5 6">
    <name type="scientific">Natronomicrosphaera hydrolytica</name>
    <dbReference type="NCBI Taxonomy" id="3242702"/>
    <lineage>
        <taxon>Bacteria</taxon>
        <taxon>Pseudomonadati</taxon>
        <taxon>Planctomycetota</taxon>
        <taxon>Phycisphaerae</taxon>
        <taxon>Phycisphaerales</taxon>
        <taxon>Phycisphaeraceae</taxon>
        <taxon>Natronomicrosphaera</taxon>
    </lineage>
</organism>
<dbReference type="CDD" id="cd00090">
    <property type="entry name" value="HTH_ARSR"/>
    <property type="match status" value="1"/>
</dbReference>
<sequence>MQQYVAITKALADEGRGRAIMALADGELCLCQIVEVLGLSPSTVSKHMSILHQAGLVERRKDGRWHYYRLADREAPSVVRDAIRWTLKALEKEKIIVSDAETLCCVREKDRKEATECYSRN</sequence>
<keyword evidence="2" id="KW-0238">DNA-binding</keyword>
<dbReference type="InterPro" id="IPR051081">
    <property type="entry name" value="HTH_MetalResp_TranReg"/>
</dbReference>
<evidence type="ECO:0000256" key="1">
    <source>
        <dbReference type="ARBA" id="ARBA00023015"/>
    </source>
</evidence>
<protein>
    <submittedName>
        <fullName evidence="5">ArsR/SmtB family transcription factor</fullName>
    </submittedName>
</protein>
<dbReference type="Pfam" id="PF01022">
    <property type="entry name" value="HTH_5"/>
    <property type="match status" value="1"/>
</dbReference>
<evidence type="ECO:0000313" key="5">
    <source>
        <dbReference type="EMBL" id="MFA9478730.1"/>
    </source>
</evidence>
<dbReference type="InterPro" id="IPR001845">
    <property type="entry name" value="HTH_ArsR_DNA-bd_dom"/>
</dbReference>
<evidence type="ECO:0000313" key="6">
    <source>
        <dbReference type="Proteomes" id="UP001575105"/>
    </source>
</evidence>
<dbReference type="PRINTS" id="PR00778">
    <property type="entry name" value="HTHARSR"/>
</dbReference>